<proteinExistence type="predicted"/>
<dbReference type="Pfam" id="PF00107">
    <property type="entry name" value="ADH_zinc_N"/>
    <property type="match status" value="1"/>
</dbReference>
<evidence type="ECO:0000313" key="5">
    <source>
        <dbReference type="Proteomes" id="UP001595699"/>
    </source>
</evidence>
<dbReference type="EMBL" id="JBHRZH010000056">
    <property type="protein sequence ID" value="MFC3766573.1"/>
    <property type="molecule type" value="Genomic_DNA"/>
</dbReference>
<evidence type="ECO:0000259" key="3">
    <source>
        <dbReference type="SMART" id="SM00829"/>
    </source>
</evidence>
<dbReference type="SUPFAM" id="SSF51735">
    <property type="entry name" value="NAD(P)-binding Rossmann-fold domains"/>
    <property type="match status" value="1"/>
</dbReference>
<dbReference type="PANTHER" id="PTHR48106:SF13">
    <property type="entry name" value="QUINONE OXIDOREDUCTASE-RELATED"/>
    <property type="match status" value="1"/>
</dbReference>
<keyword evidence="1" id="KW-0521">NADP</keyword>
<dbReference type="Proteomes" id="UP001595699">
    <property type="component" value="Unassembled WGS sequence"/>
</dbReference>
<protein>
    <submittedName>
        <fullName evidence="4">Quinone oxidoreductase family protein</fullName>
    </submittedName>
</protein>
<keyword evidence="5" id="KW-1185">Reference proteome</keyword>
<evidence type="ECO:0000256" key="2">
    <source>
        <dbReference type="ARBA" id="ARBA00023002"/>
    </source>
</evidence>
<accession>A0ABV7YNX8</accession>
<gene>
    <name evidence="4" type="ORF">ACFOUW_37495</name>
</gene>
<dbReference type="Gene3D" id="3.40.50.720">
    <property type="entry name" value="NAD(P)-binding Rossmann-like Domain"/>
    <property type="match status" value="1"/>
</dbReference>
<name>A0ABV7YNX8_9ACTN</name>
<dbReference type="Gene3D" id="3.90.180.10">
    <property type="entry name" value="Medium-chain alcohol dehydrogenases, catalytic domain"/>
    <property type="match status" value="1"/>
</dbReference>
<dbReference type="InterPro" id="IPR020843">
    <property type="entry name" value="ER"/>
</dbReference>
<keyword evidence="2" id="KW-0560">Oxidoreductase</keyword>
<dbReference type="Pfam" id="PF08240">
    <property type="entry name" value="ADH_N"/>
    <property type="match status" value="1"/>
</dbReference>
<dbReference type="SUPFAM" id="SSF50129">
    <property type="entry name" value="GroES-like"/>
    <property type="match status" value="1"/>
</dbReference>
<dbReference type="SMART" id="SM00829">
    <property type="entry name" value="PKS_ER"/>
    <property type="match status" value="1"/>
</dbReference>
<evidence type="ECO:0000256" key="1">
    <source>
        <dbReference type="ARBA" id="ARBA00022857"/>
    </source>
</evidence>
<dbReference type="CDD" id="cd05286">
    <property type="entry name" value="QOR2"/>
    <property type="match status" value="1"/>
</dbReference>
<dbReference type="InterPro" id="IPR011032">
    <property type="entry name" value="GroES-like_sf"/>
</dbReference>
<dbReference type="InterPro" id="IPR013149">
    <property type="entry name" value="ADH-like_C"/>
</dbReference>
<dbReference type="PANTHER" id="PTHR48106">
    <property type="entry name" value="QUINONE OXIDOREDUCTASE PIG3-RELATED"/>
    <property type="match status" value="1"/>
</dbReference>
<dbReference type="InterPro" id="IPR013154">
    <property type="entry name" value="ADH-like_N"/>
</dbReference>
<feature type="domain" description="Enoyl reductase (ER)" evidence="3">
    <location>
        <begin position="10"/>
        <end position="319"/>
    </location>
</feature>
<reference evidence="5" key="1">
    <citation type="journal article" date="2019" name="Int. J. Syst. Evol. Microbiol.">
        <title>The Global Catalogue of Microorganisms (GCM) 10K type strain sequencing project: providing services to taxonomists for standard genome sequencing and annotation.</title>
        <authorList>
            <consortium name="The Broad Institute Genomics Platform"/>
            <consortium name="The Broad Institute Genome Sequencing Center for Infectious Disease"/>
            <person name="Wu L."/>
            <person name="Ma J."/>
        </authorList>
    </citation>
    <scope>NUCLEOTIDE SEQUENCE [LARGE SCALE GENOMIC DNA]</scope>
    <source>
        <strain evidence="5">CGMCC 4.7241</strain>
    </source>
</reference>
<dbReference type="RefSeq" id="WP_205118076.1">
    <property type="nucleotide sequence ID" value="NZ_JAFBCM010000001.1"/>
</dbReference>
<sequence>MRAIQVREQGGPEVLELVELADPSPGAGEVVVEVAAAGVNFVDIYRRSGQYKVETPFVSGAEGAGTVSAVGAGVTSVAVGDRVAWAEGSSGSYTSHAVVSASKVVPLPSSVSFELGAAVLLQGITAHYLATSTYPIAPGDWAVVHAGAGGVGLLLTQIVKLRGGHVLATVSTPEKADLARGAGADEVASYSDFVDRARSLTSGAGVPVVYDGVGTTTFDHSLQALRRRGYLVLYGASSGAVREVNPMELQNAGSVFLTRPTMGHYLATREELVSRTTDLFTWIAEGKLSVRIGGQYPLADAAKAQTDLASRATTGKLLLIP</sequence>
<organism evidence="4 5">
    <name type="scientific">Tenggerimyces flavus</name>
    <dbReference type="NCBI Taxonomy" id="1708749"/>
    <lineage>
        <taxon>Bacteria</taxon>
        <taxon>Bacillati</taxon>
        <taxon>Actinomycetota</taxon>
        <taxon>Actinomycetes</taxon>
        <taxon>Propionibacteriales</taxon>
        <taxon>Nocardioidaceae</taxon>
        <taxon>Tenggerimyces</taxon>
    </lineage>
</organism>
<dbReference type="InterPro" id="IPR047618">
    <property type="entry name" value="QOR-like"/>
</dbReference>
<dbReference type="InterPro" id="IPR036291">
    <property type="entry name" value="NAD(P)-bd_dom_sf"/>
</dbReference>
<evidence type="ECO:0000313" key="4">
    <source>
        <dbReference type="EMBL" id="MFC3766573.1"/>
    </source>
</evidence>
<comment type="caution">
    <text evidence="4">The sequence shown here is derived from an EMBL/GenBank/DDBJ whole genome shotgun (WGS) entry which is preliminary data.</text>
</comment>